<keyword evidence="2" id="KW-0472">Membrane</keyword>
<keyword evidence="2" id="KW-0812">Transmembrane</keyword>
<dbReference type="InterPro" id="IPR007251">
    <property type="entry name" value="Iron_permease_Fet4"/>
</dbReference>
<evidence type="ECO:0000313" key="3">
    <source>
        <dbReference type="EMBL" id="KLN53613.1"/>
    </source>
</evidence>
<evidence type="ECO:0000256" key="2">
    <source>
        <dbReference type="SAM" id="Phobius"/>
    </source>
</evidence>
<feature type="transmembrane region" description="Helical" evidence="2">
    <location>
        <begin position="21"/>
        <end position="46"/>
    </location>
</feature>
<dbReference type="EMBL" id="JZWI01000032">
    <property type="protein sequence ID" value="KLN53613.1"/>
    <property type="molecule type" value="Genomic_DNA"/>
</dbReference>
<name>A0A0H2LTN0_VARPD</name>
<dbReference type="Proteomes" id="UP000035170">
    <property type="component" value="Unassembled WGS sequence"/>
</dbReference>
<keyword evidence="2" id="KW-1133">Transmembrane helix</keyword>
<evidence type="ECO:0000256" key="1">
    <source>
        <dbReference type="SAM" id="MobiDB-lite"/>
    </source>
</evidence>
<dbReference type="AlphaFoldDB" id="A0A0H2LTN0"/>
<protein>
    <submittedName>
        <fullName evidence="3">Low affinity iron permease</fullName>
    </submittedName>
</protein>
<reference evidence="3 4" key="1">
    <citation type="submission" date="2015-03" db="EMBL/GenBank/DDBJ databases">
        <title>Genome sequence of Variovorax paradoxus TBEA6.</title>
        <authorList>
            <person name="Poehlein A."/>
            <person name="Schuldes J."/>
            <person name="Wuebbeler J.H."/>
            <person name="Hiessl S."/>
            <person name="Steinbuechel A."/>
            <person name="Daniel R."/>
        </authorList>
    </citation>
    <scope>NUCLEOTIDE SEQUENCE [LARGE SCALE GENOMIC DNA]</scope>
    <source>
        <strain evidence="3 4">TBEA6</strain>
    </source>
</reference>
<keyword evidence="4" id="KW-1185">Reference proteome</keyword>
<dbReference type="GO" id="GO:0055085">
    <property type="term" value="P:transmembrane transport"/>
    <property type="evidence" value="ECO:0007669"/>
    <property type="project" value="InterPro"/>
</dbReference>
<feature type="region of interest" description="Disordered" evidence="1">
    <location>
        <begin position="126"/>
        <end position="162"/>
    </location>
</feature>
<gene>
    <name evidence="3" type="ORF">VPARA_52990</name>
</gene>
<dbReference type="Pfam" id="PF04120">
    <property type="entry name" value="Iron_permease"/>
    <property type="match status" value="1"/>
</dbReference>
<comment type="caution">
    <text evidence="3">The sequence shown here is derived from an EMBL/GenBank/DDBJ whole genome shotgun (WGS) entry which is preliminary data.</text>
</comment>
<proteinExistence type="predicted"/>
<dbReference type="PATRIC" id="fig|34073.19.peg.5416"/>
<accession>A0A0H2LTN0</accession>
<organism evidence="3 4">
    <name type="scientific">Variovorax paradoxus</name>
    <dbReference type="NCBI Taxonomy" id="34073"/>
    <lineage>
        <taxon>Bacteria</taxon>
        <taxon>Pseudomonadati</taxon>
        <taxon>Pseudomonadota</taxon>
        <taxon>Betaproteobacteria</taxon>
        <taxon>Burkholderiales</taxon>
        <taxon>Comamonadaceae</taxon>
        <taxon>Variovorax</taxon>
    </lineage>
</organism>
<evidence type="ECO:0000313" key="4">
    <source>
        <dbReference type="Proteomes" id="UP000035170"/>
    </source>
</evidence>
<feature type="compositionally biased region" description="Basic and acidic residues" evidence="1">
    <location>
        <begin position="126"/>
        <end position="142"/>
    </location>
</feature>
<feature type="transmembrane region" description="Helical" evidence="2">
    <location>
        <begin position="58"/>
        <end position="77"/>
    </location>
</feature>
<sequence length="162" mass="18121">MTLCSCRRSTLRSMDKFFASFANATARAAGSPLTFLLCVALVIAWAVSGPFFHFSENWQLTVNTGTTIVTFLMVFLIQNTQNRDGAALQTKLDELIRSSNAGDEFMGIEKLTDKELAELHEKCEAAARKSHEALDRTRNERARRGHKNTTREAAQMEMEGKT</sequence>